<gene>
    <name evidence="2" type="ORF">MFLAVUS_009805</name>
</gene>
<proteinExistence type="predicted"/>
<feature type="region of interest" description="Disordered" evidence="1">
    <location>
        <begin position="399"/>
        <end position="451"/>
    </location>
</feature>
<dbReference type="Pfam" id="PF04139">
    <property type="entry name" value="Rad9"/>
    <property type="match status" value="1"/>
</dbReference>
<feature type="compositionally biased region" description="Polar residues" evidence="1">
    <location>
        <begin position="407"/>
        <end position="419"/>
    </location>
</feature>
<feature type="region of interest" description="Disordered" evidence="1">
    <location>
        <begin position="346"/>
        <end position="377"/>
    </location>
</feature>
<dbReference type="InterPro" id="IPR046938">
    <property type="entry name" value="DNA_clamp_sf"/>
</dbReference>
<protein>
    <recommendedName>
        <fullName evidence="4">DNA repair protein rad9</fullName>
    </recommendedName>
</protein>
<feature type="compositionally biased region" description="Polar residues" evidence="1">
    <location>
        <begin position="346"/>
        <end position="365"/>
    </location>
</feature>
<dbReference type="EMBL" id="BAABUK010000031">
    <property type="protein sequence ID" value="GAA5816279.1"/>
    <property type="molecule type" value="Genomic_DNA"/>
</dbReference>
<dbReference type="SUPFAM" id="SSF55979">
    <property type="entry name" value="DNA clamp"/>
    <property type="match status" value="1"/>
</dbReference>
<reference evidence="2 3" key="1">
    <citation type="submission" date="2024-04" db="EMBL/GenBank/DDBJ databases">
        <title>genome sequences of Mucor flavus KT1a and Helicostylum pulchrum KT1b strains isolated from the surface of a dry-aged beef.</title>
        <authorList>
            <person name="Toyotome T."/>
            <person name="Hosono M."/>
            <person name="Torimaru M."/>
            <person name="Fukuda K."/>
            <person name="Mikami N."/>
        </authorList>
    </citation>
    <scope>NUCLEOTIDE SEQUENCE [LARGE SCALE GENOMIC DNA]</scope>
    <source>
        <strain evidence="2 3">KT1a</strain>
    </source>
</reference>
<name>A0ABP9ZB59_9FUNG</name>
<dbReference type="Gene3D" id="3.70.10.10">
    <property type="match status" value="1"/>
</dbReference>
<comment type="caution">
    <text evidence="2">The sequence shown here is derived from an EMBL/GenBank/DDBJ whole genome shotgun (WGS) entry which is preliminary data.</text>
</comment>
<evidence type="ECO:0000256" key="1">
    <source>
        <dbReference type="SAM" id="MobiDB-lite"/>
    </source>
</evidence>
<organism evidence="2 3">
    <name type="scientific">Mucor flavus</name>
    <dbReference type="NCBI Taxonomy" id="439312"/>
    <lineage>
        <taxon>Eukaryota</taxon>
        <taxon>Fungi</taxon>
        <taxon>Fungi incertae sedis</taxon>
        <taxon>Mucoromycota</taxon>
        <taxon>Mucoromycotina</taxon>
        <taxon>Mucoromycetes</taxon>
        <taxon>Mucorales</taxon>
        <taxon>Mucorineae</taxon>
        <taxon>Mucoraceae</taxon>
        <taxon>Mucor</taxon>
    </lineage>
</organism>
<dbReference type="PANTHER" id="PTHR15237">
    <property type="entry name" value="DNA REPAIR PROTEIN RAD9"/>
    <property type="match status" value="1"/>
</dbReference>
<keyword evidence="3" id="KW-1185">Reference proteome</keyword>
<evidence type="ECO:0000313" key="3">
    <source>
        <dbReference type="Proteomes" id="UP001473302"/>
    </source>
</evidence>
<dbReference type="PANTHER" id="PTHR15237:SF0">
    <property type="entry name" value="CELL CYCLE CHECKPOINT CONTROL PROTEIN"/>
    <property type="match status" value="1"/>
</dbReference>
<accession>A0ABP9ZB59</accession>
<dbReference type="Proteomes" id="UP001473302">
    <property type="component" value="Unassembled WGS sequence"/>
</dbReference>
<evidence type="ECO:0000313" key="2">
    <source>
        <dbReference type="EMBL" id="GAA5816279.1"/>
    </source>
</evidence>
<evidence type="ECO:0008006" key="4">
    <source>
        <dbReference type="Google" id="ProtNLM"/>
    </source>
</evidence>
<sequence length="451" mass="51087">MEFSANLPVEHFKVFSATIDLFQHFNELVSLDIRNNQLILSTFNHSRTAQALVRLSPFFFKDYKLLRRGSPETSMQCTIPNKKLNSIIKRHINSIELIQTCQISIVPGTIDTLPRFTMRLIYKHESNKINNMSYTDGDEIVPLYDKNQLNHFIISTHDIRDSFGRLDSRVPDILLECTPHDITISSFTDPAKNIRPSRYSYSIKSSRCTEYSIIESAKIVVNFKEFQAIVNFADYMEIPLHALFEEVGTPIVFVFKLDNILMLDVALMTQKVEEPESAAESIPIDHTSSNIYSSRTNTVPSGPTVTQSSSRINISSSIFNDQSPVDHLRDIGSRSTVAVISSASQCLSPDIPSTESNSPMDSIHSSAGMPPDVSQDQEEPLFHRSYNIKADRRTTLQKLREAKRSSGRSNCLFESSSSIENDESVYVKQESRSEPSVSKKKKQRRIIEESE</sequence>
<dbReference type="InterPro" id="IPR007268">
    <property type="entry name" value="Rad9/Ddc1"/>
</dbReference>